<name>A0A4Y3KII4_9CELL</name>
<feature type="chain" id="PRO_5038613454" description="FAS1 domain-containing protein" evidence="1">
    <location>
        <begin position="48"/>
        <end position="233"/>
    </location>
</feature>
<evidence type="ECO:0000256" key="1">
    <source>
        <dbReference type="SAM" id="SignalP"/>
    </source>
</evidence>
<dbReference type="SUPFAM" id="SSF82153">
    <property type="entry name" value="FAS1 domain"/>
    <property type="match status" value="1"/>
</dbReference>
<dbReference type="Proteomes" id="UP000320461">
    <property type="component" value="Unassembled WGS sequence"/>
</dbReference>
<proteinExistence type="predicted"/>
<evidence type="ECO:0000313" key="4">
    <source>
        <dbReference type="Proteomes" id="UP000320461"/>
    </source>
</evidence>
<dbReference type="Gene3D" id="2.30.180.10">
    <property type="entry name" value="FAS1 domain"/>
    <property type="match status" value="1"/>
</dbReference>
<dbReference type="Pfam" id="PF02469">
    <property type="entry name" value="Fasciclin"/>
    <property type="match status" value="1"/>
</dbReference>
<sequence length="233" mass="24266">MSRTTPAARPACRPTVAKECPMKNRRLAASVAVAALAAGAFIGSASAASAAPAPRSLASVLAADGSGFDRNWYDFDIVDNAVNAVLAAKPDSPVAVLADGTVPLTAFLPNDRAFQVLALDLTHRWYGSEKKVFTAVASAVGIDAIEQVLLYHVVPGVTIDSATALASDGAVLTTAQGGTFTVDVLSKRIPLVVLKDADRNDVNPLLVRSKLDLNKGNPQIAHGITFVLRPLDL</sequence>
<dbReference type="InterPro" id="IPR000782">
    <property type="entry name" value="FAS1_domain"/>
</dbReference>
<evidence type="ECO:0000259" key="2">
    <source>
        <dbReference type="PROSITE" id="PS50213"/>
    </source>
</evidence>
<feature type="signal peptide" evidence="1">
    <location>
        <begin position="1"/>
        <end position="47"/>
    </location>
</feature>
<gene>
    <name evidence="3" type="ORF">CGE01nite_10580</name>
</gene>
<keyword evidence="1" id="KW-0732">Signal</keyword>
<dbReference type="EMBL" id="BJLQ01000007">
    <property type="protein sequence ID" value="GEA83807.1"/>
    <property type="molecule type" value="Genomic_DNA"/>
</dbReference>
<evidence type="ECO:0000313" key="3">
    <source>
        <dbReference type="EMBL" id="GEA83807.1"/>
    </source>
</evidence>
<organism evidence="3 4">
    <name type="scientific">Cellulomonas gelida</name>
    <dbReference type="NCBI Taxonomy" id="1712"/>
    <lineage>
        <taxon>Bacteria</taxon>
        <taxon>Bacillati</taxon>
        <taxon>Actinomycetota</taxon>
        <taxon>Actinomycetes</taxon>
        <taxon>Micrococcales</taxon>
        <taxon>Cellulomonadaceae</taxon>
        <taxon>Cellulomonas</taxon>
    </lineage>
</organism>
<dbReference type="PROSITE" id="PS50213">
    <property type="entry name" value="FAS1"/>
    <property type="match status" value="1"/>
</dbReference>
<accession>A0A4Y3KII4</accession>
<protein>
    <recommendedName>
        <fullName evidence="2">FAS1 domain-containing protein</fullName>
    </recommendedName>
</protein>
<feature type="domain" description="FAS1" evidence="2">
    <location>
        <begin position="62"/>
        <end position="228"/>
    </location>
</feature>
<dbReference type="InterPro" id="IPR036378">
    <property type="entry name" value="FAS1_dom_sf"/>
</dbReference>
<dbReference type="AlphaFoldDB" id="A0A4Y3KII4"/>
<reference evidence="3 4" key="1">
    <citation type="submission" date="2019-06" db="EMBL/GenBank/DDBJ databases">
        <title>Whole genome shotgun sequence of Cellulomonas gelida NBRC 3748.</title>
        <authorList>
            <person name="Hosoyama A."/>
            <person name="Uohara A."/>
            <person name="Ohji S."/>
            <person name="Ichikawa N."/>
        </authorList>
    </citation>
    <scope>NUCLEOTIDE SEQUENCE [LARGE SCALE GENOMIC DNA]</scope>
    <source>
        <strain evidence="3 4">NBRC 3748</strain>
    </source>
</reference>
<keyword evidence="4" id="KW-1185">Reference proteome</keyword>
<comment type="caution">
    <text evidence="3">The sequence shown here is derived from an EMBL/GenBank/DDBJ whole genome shotgun (WGS) entry which is preliminary data.</text>
</comment>